<feature type="transmembrane region" description="Helical" evidence="1">
    <location>
        <begin position="247"/>
        <end position="266"/>
    </location>
</feature>
<dbReference type="EMBL" id="JAVDYF010000001">
    <property type="protein sequence ID" value="MDR7353715.1"/>
    <property type="molecule type" value="Genomic_DNA"/>
</dbReference>
<feature type="transmembrane region" description="Helical" evidence="1">
    <location>
        <begin position="16"/>
        <end position="38"/>
    </location>
</feature>
<feature type="transmembrane region" description="Helical" evidence="1">
    <location>
        <begin position="80"/>
        <end position="101"/>
    </location>
</feature>
<dbReference type="InterPro" id="IPR036259">
    <property type="entry name" value="MFS_trans_sf"/>
</dbReference>
<keyword evidence="1" id="KW-1133">Transmembrane helix</keyword>
<keyword evidence="1" id="KW-0472">Membrane</keyword>
<protein>
    <recommendedName>
        <fullName evidence="4">Major Facilitator Superfamily protein</fullName>
    </recommendedName>
</protein>
<feature type="transmembrane region" description="Helical" evidence="1">
    <location>
        <begin position="172"/>
        <end position="192"/>
    </location>
</feature>
<keyword evidence="3" id="KW-1185">Reference proteome</keyword>
<dbReference type="PANTHER" id="PTHR23534:SF1">
    <property type="entry name" value="MAJOR FACILITATOR SUPERFAMILY PROTEIN"/>
    <property type="match status" value="1"/>
</dbReference>
<feature type="transmembrane region" description="Helical" evidence="1">
    <location>
        <begin position="107"/>
        <end position="126"/>
    </location>
</feature>
<proteinExistence type="predicted"/>
<accession>A0ABU2B527</accession>
<name>A0ABU2B527_9CORY</name>
<evidence type="ECO:0000313" key="3">
    <source>
        <dbReference type="Proteomes" id="UP001183619"/>
    </source>
</evidence>
<feature type="transmembrane region" description="Helical" evidence="1">
    <location>
        <begin position="147"/>
        <end position="166"/>
    </location>
</feature>
<dbReference type="SUPFAM" id="SSF103473">
    <property type="entry name" value="MFS general substrate transporter"/>
    <property type="match status" value="1"/>
</dbReference>
<dbReference type="RefSeq" id="WP_277105360.1">
    <property type="nucleotide sequence ID" value="NZ_BAAAJS010000048.1"/>
</dbReference>
<evidence type="ECO:0000313" key="2">
    <source>
        <dbReference type="EMBL" id="MDR7353715.1"/>
    </source>
</evidence>
<dbReference type="Gene3D" id="1.20.1250.20">
    <property type="entry name" value="MFS general substrate transporter like domains"/>
    <property type="match status" value="1"/>
</dbReference>
<evidence type="ECO:0008006" key="4">
    <source>
        <dbReference type="Google" id="ProtNLM"/>
    </source>
</evidence>
<sequence>MIDDEKNVRTRVWRKVSLIFLTQVFLSTAVGLNLTIVALTAVEVTGRRNLGGLAQTTMILGATIITLVATQVSVRKDRLFSLRCTILTAVFGSILCCISTAEPSRFGAFAFVGFFLLGGGSVSALISRFTAAEKVGAQGPTARAIGIVLFGSACGSAIGPNIYSLVATLTNSLLPFTFLCSAFIFVLSLIPLSFEKRKNYVPLVKDRGIDAKLVWYPQFTAVFLVAIVAHSIMIGLMTMAPIHTDEVFGVSGSSLVMTAHLLARIFHGCGVKR</sequence>
<dbReference type="Proteomes" id="UP001183619">
    <property type="component" value="Unassembled WGS sequence"/>
</dbReference>
<reference evidence="2 3" key="1">
    <citation type="submission" date="2023-07" db="EMBL/GenBank/DDBJ databases">
        <title>Sequencing the genomes of 1000 actinobacteria strains.</title>
        <authorList>
            <person name="Klenk H.-P."/>
        </authorList>
    </citation>
    <scope>NUCLEOTIDE SEQUENCE [LARGE SCALE GENOMIC DNA]</scope>
    <source>
        <strain evidence="2 3">DSM 44508</strain>
    </source>
</reference>
<gene>
    <name evidence="2" type="ORF">J2S37_000253</name>
</gene>
<feature type="transmembrane region" description="Helical" evidence="1">
    <location>
        <begin position="50"/>
        <end position="68"/>
    </location>
</feature>
<comment type="caution">
    <text evidence="2">The sequence shown here is derived from an EMBL/GenBank/DDBJ whole genome shotgun (WGS) entry which is preliminary data.</text>
</comment>
<organism evidence="2 3">
    <name type="scientific">Corynebacterium felinum</name>
    <dbReference type="NCBI Taxonomy" id="131318"/>
    <lineage>
        <taxon>Bacteria</taxon>
        <taxon>Bacillati</taxon>
        <taxon>Actinomycetota</taxon>
        <taxon>Actinomycetes</taxon>
        <taxon>Mycobacteriales</taxon>
        <taxon>Corynebacteriaceae</taxon>
        <taxon>Corynebacterium</taxon>
    </lineage>
</organism>
<evidence type="ECO:0000256" key="1">
    <source>
        <dbReference type="SAM" id="Phobius"/>
    </source>
</evidence>
<keyword evidence="1" id="KW-0812">Transmembrane</keyword>
<feature type="transmembrane region" description="Helical" evidence="1">
    <location>
        <begin position="213"/>
        <end position="235"/>
    </location>
</feature>
<dbReference type="PANTHER" id="PTHR23534">
    <property type="entry name" value="MFS PERMEASE"/>
    <property type="match status" value="1"/>
</dbReference>